<proteinExistence type="predicted"/>
<comment type="caution">
    <text evidence="6">The sequence shown here is derived from an EMBL/GenBank/DDBJ whole genome shotgun (WGS) entry which is preliminary data.</text>
</comment>
<dbReference type="InterPro" id="IPR059177">
    <property type="entry name" value="GH29D-like_dom"/>
</dbReference>
<dbReference type="Gene3D" id="2.60.40.1180">
    <property type="entry name" value="Golgi alpha-mannosidase II"/>
    <property type="match status" value="1"/>
</dbReference>
<keyword evidence="7" id="KW-1185">Reference proteome</keyword>
<dbReference type="InterPro" id="IPR013780">
    <property type="entry name" value="Glyco_hydro_b"/>
</dbReference>
<dbReference type="EMBL" id="QMFY01000005">
    <property type="protein sequence ID" value="RAW00893.1"/>
    <property type="molecule type" value="Genomic_DNA"/>
</dbReference>
<evidence type="ECO:0000259" key="5">
    <source>
        <dbReference type="SMART" id="SM00642"/>
    </source>
</evidence>
<accession>A0A364Y1Z0</accession>
<dbReference type="InterPro" id="IPR013783">
    <property type="entry name" value="Ig-like_fold"/>
</dbReference>
<dbReference type="Pfam" id="PF18962">
    <property type="entry name" value="Por_Secre_tail"/>
    <property type="match status" value="1"/>
</dbReference>
<feature type="chain" id="PRO_5016975337" description="Glycosyl hydrolase family 13 catalytic domain-containing protein" evidence="4">
    <location>
        <begin position="27"/>
        <end position="1152"/>
    </location>
</feature>
<gene>
    <name evidence="6" type="ORF">DQQ10_11665</name>
</gene>
<sequence length="1152" mass="126434">MKTKSQPIFCLCFGIMLLLQTHGLRAQTDFRKETIYFLITTRFFDGDPSNNRPNEWCSYGTNSPSITDPNDVTWRGDFKGLIQKLDYIKDLGFTAIWITPIVQNRGPLDYHGYHAWDFTKVDPRLESPGATFQDLINEVHARGMKIVLDVVTNHSGRFGIKNKAELKYNTDPTKAWYAPDNASWEYDGLTPNPQDGKIWSRANIAKLPAPYNSNLANFNWPCTESFVSTSDPNWFHHSGNGFAQGWDDIVNLYDRALAGDCPDLNTSSQFVRDYLVAAYTTFINMGVDGFRWDTMKHMSKEDALYFLDKFKAANPNLFVFGEVAQKRHELHTVEEINPHWYTWRGAVGSSANSGMAVLDFYAEATFHNVFQDGGNLSGVTAAARYDHLYSDPSTLLTWLDNHDFGPNNDWNQRFGGSAENLAACMNFMFTWRGIPVVYYGTEVQFKKGAYADIHDAAGISQSLDLTGRAYYGNEFSNAPNHKIYQHIKKLNAMRKAIPALQNGTWSWGGTSNGNGVGYVRKSGISEVAVGLAKDGVVTFNFSGLTNGTYRDAVTGNAIAVSNGNLSFTVQPSSAGVYVLNGPGIIGGNGVGFFQPGSGNPNNPLVSMSPAGGNYENPLQVTLAASGQNTPIKIYYTTNGSAPTTSSTLYSTPFTVTTSTTVKAIAIDAQNLQSAVASNAYTIGPITGLKVYFKKPASWTGPLKVYYWNTSPAGAISSTTWPGVDMTYDQASGWHTFTFPNVTSTNLIFNDTGSTTNKTVDLSRNTNGWYKGGAWYDSNPEATNTPPVVNVSPAGPYSGNSAVSITITATDNSETAPTIYYTLDGTTPTSNSTQAVGSTSLNIISTTTLKVFAVDNQSLASNIQTHQYTIGTYNGFTVYFRKPSAWSTTVKIHYWNASPSGSVTATTWPGVDMIPDGTGGWYKFTFPATMTRTNLIFNSNGSTSLKTVDLSRDKNGWFADGVWYDTDPRLGLRIHLKTTWSAPKIHYWNVMPAGTASTTWPGATMTLEGNGWYEYTIPNAACTNIVFSNNGSSQTGDLSRCGEGWYNSGTWSSSAGARSSTSKIINTELNRSESYPNPADDRVLISFHLPSQTHINLTVYNERGEIVATPVNERLESGSHIVELKTKQLPSGLYIYRLRGRDIMTTQKIIIAH</sequence>
<evidence type="ECO:0000256" key="4">
    <source>
        <dbReference type="SAM" id="SignalP"/>
    </source>
</evidence>
<dbReference type="InterPro" id="IPR031965">
    <property type="entry name" value="CBM26"/>
</dbReference>
<dbReference type="Gene3D" id="3.20.20.80">
    <property type="entry name" value="Glycosidases"/>
    <property type="match status" value="2"/>
</dbReference>
<dbReference type="SMART" id="SM00642">
    <property type="entry name" value="Aamy"/>
    <property type="match status" value="1"/>
</dbReference>
<dbReference type="AlphaFoldDB" id="A0A364Y1Z0"/>
<organism evidence="6 7">
    <name type="scientific">Pseudochryseolinea flava</name>
    <dbReference type="NCBI Taxonomy" id="2059302"/>
    <lineage>
        <taxon>Bacteria</taxon>
        <taxon>Pseudomonadati</taxon>
        <taxon>Bacteroidota</taxon>
        <taxon>Cytophagia</taxon>
        <taxon>Cytophagales</taxon>
        <taxon>Fulvivirgaceae</taxon>
        <taxon>Pseudochryseolinea</taxon>
    </lineage>
</organism>
<evidence type="ECO:0000256" key="1">
    <source>
        <dbReference type="ARBA" id="ARBA00001913"/>
    </source>
</evidence>
<dbReference type="GO" id="GO:0046872">
    <property type="term" value="F:metal ion binding"/>
    <property type="evidence" value="ECO:0007669"/>
    <property type="project" value="UniProtKB-KW"/>
</dbReference>
<dbReference type="NCBIfam" id="TIGR04183">
    <property type="entry name" value="Por_Secre_tail"/>
    <property type="match status" value="1"/>
</dbReference>
<dbReference type="OrthoDB" id="9806009at2"/>
<evidence type="ECO:0000256" key="3">
    <source>
        <dbReference type="ARBA" id="ARBA00022729"/>
    </source>
</evidence>
<keyword evidence="2" id="KW-0479">Metal-binding</keyword>
<dbReference type="Gene3D" id="2.60.40.10">
    <property type="entry name" value="Immunoglobulins"/>
    <property type="match status" value="3"/>
</dbReference>
<evidence type="ECO:0000313" key="7">
    <source>
        <dbReference type="Proteomes" id="UP000251889"/>
    </source>
</evidence>
<dbReference type="SUPFAM" id="SSF51011">
    <property type="entry name" value="Glycosyl hydrolase domain"/>
    <property type="match status" value="1"/>
</dbReference>
<feature type="signal peptide" evidence="4">
    <location>
        <begin position="1"/>
        <end position="26"/>
    </location>
</feature>
<dbReference type="Pfam" id="PF16738">
    <property type="entry name" value="CBM26"/>
    <property type="match status" value="3"/>
</dbReference>
<dbReference type="SUPFAM" id="SSF51445">
    <property type="entry name" value="(Trans)glycosidases"/>
    <property type="match status" value="1"/>
</dbReference>
<dbReference type="PANTHER" id="PTHR10357">
    <property type="entry name" value="ALPHA-AMYLASE FAMILY MEMBER"/>
    <property type="match status" value="1"/>
</dbReference>
<dbReference type="Pfam" id="PF13290">
    <property type="entry name" value="CHB_HEX_C_1"/>
    <property type="match status" value="2"/>
</dbReference>
<comment type="cofactor">
    <cofactor evidence="1">
        <name>Ca(2+)</name>
        <dbReference type="ChEBI" id="CHEBI:29108"/>
    </cofactor>
</comment>
<dbReference type="InterPro" id="IPR006047">
    <property type="entry name" value="GH13_cat_dom"/>
</dbReference>
<keyword evidence="3 4" id="KW-0732">Signal</keyword>
<name>A0A364Y1Z0_9BACT</name>
<dbReference type="Pfam" id="PF00128">
    <property type="entry name" value="Alpha-amylase"/>
    <property type="match status" value="1"/>
</dbReference>
<dbReference type="PANTHER" id="PTHR10357:SF215">
    <property type="entry name" value="ALPHA-AMYLASE 1"/>
    <property type="match status" value="1"/>
</dbReference>
<protein>
    <recommendedName>
        <fullName evidence="5">Glycosyl hydrolase family 13 catalytic domain-containing protein</fullName>
    </recommendedName>
</protein>
<dbReference type="RefSeq" id="WP_112747049.1">
    <property type="nucleotide sequence ID" value="NZ_QMFY01000005.1"/>
</dbReference>
<dbReference type="InterPro" id="IPR026444">
    <property type="entry name" value="Secre_tail"/>
</dbReference>
<feature type="domain" description="Glycosyl hydrolase family 13 catalytic" evidence="5">
    <location>
        <begin position="37"/>
        <end position="494"/>
    </location>
</feature>
<evidence type="ECO:0000313" key="6">
    <source>
        <dbReference type="EMBL" id="RAW00893.1"/>
    </source>
</evidence>
<reference evidence="6 7" key="1">
    <citation type="submission" date="2018-06" db="EMBL/GenBank/DDBJ databases">
        <title>Chryseolinea flavus sp. nov., a member of the phylum Bacteroidetes isolated from soil.</title>
        <authorList>
            <person name="Li Y."/>
            <person name="Wang J."/>
        </authorList>
    </citation>
    <scope>NUCLEOTIDE SEQUENCE [LARGE SCALE GENOMIC DNA]</scope>
    <source>
        <strain evidence="6 7">SDU1-6</strain>
    </source>
</reference>
<dbReference type="GO" id="GO:0005975">
    <property type="term" value="P:carbohydrate metabolic process"/>
    <property type="evidence" value="ECO:0007669"/>
    <property type="project" value="InterPro"/>
</dbReference>
<dbReference type="Proteomes" id="UP000251889">
    <property type="component" value="Unassembled WGS sequence"/>
</dbReference>
<dbReference type="InterPro" id="IPR017853">
    <property type="entry name" value="GH"/>
</dbReference>
<evidence type="ECO:0000256" key="2">
    <source>
        <dbReference type="ARBA" id="ARBA00022723"/>
    </source>
</evidence>